<keyword evidence="1" id="KW-0479">Metal-binding</keyword>
<sequence length="338" mass="37054">MGAHHSLKALGKDFRIHLAVMTDPYTAKSASSIPPSSTLEARISAYSTNVLPVDYHFDPSLSIEDNYMVLTLIYARLSMSKRGNMACIVVHPKAGREDGKEEGRPPAKRARREDEQEDGFPNYPGRILAHSNNFPQPTSIASPSASIPSLSYGTEIVPQKPLKPGKQPRRPKPGQSAFLASAAVAPELHAEARAICLAASRGVSSAGSTAYVSFPPCQHCLPLLVAAGIKRLVYRQRMTTVTSIELCRLEGVERVEYTDKKVDEGLKERVGKWWKERGEGREETRGRMEKWWREAEEKVMARLACEGEAKEGAKEVNGNGEADRDAPTVATVDATTAQ</sequence>
<comment type="caution">
    <text evidence="5">The sequence shown here is derived from an EMBL/GenBank/DDBJ whole genome shotgun (WGS) entry which is preliminary data.</text>
</comment>
<protein>
    <submittedName>
        <fullName evidence="5">CMP/dCMP deaminase</fullName>
    </submittedName>
</protein>
<dbReference type="GO" id="GO:0006139">
    <property type="term" value="P:nucleobase-containing compound metabolic process"/>
    <property type="evidence" value="ECO:0007669"/>
    <property type="project" value="UniProtKB-ARBA"/>
</dbReference>
<dbReference type="EMBL" id="BJWK01000006">
    <property type="protein sequence ID" value="GEM08829.1"/>
    <property type="molecule type" value="Genomic_DNA"/>
</dbReference>
<evidence type="ECO:0000259" key="4">
    <source>
        <dbReference type="Pfam" id="PF00383"/>
    </source>
</evidence>
<dbReference type="Pfam" id="PF00383">
    <property type="entry name" value="dCMP_cyt_deam_1"/>
    <property type="match status" value="1"/>
</dbReference>
<dbReference type="Gene3D" id="3.40.140.10">
    <property type="entry name" value="Cytidine Deaminase, domain 2"/>
    <property type="match status" value="1"/>
</dbReference>
<feature type="domain" description="CMP/dCMP-type deaminase" evidence="4">
    <location>
        <begin position="185"/>
        <end position="234"/>
    </location>
</feature>
<feature type="region of interest" description="Disordered" evidence="3">
    <location>
        <begin position="309"/>
        <end position="338"/>
    </location>
</feature>
<dbReference type="InterPro" id="IPR016192">
    <property type="entry name" value="APOBEC/CMP_deaminase_Zn-bd"/>
</dbReference>
<feature type="compositionally biased region" description="Low complexity" evidence="3">
    <location>
        <begin position="327"/>
        <end position="338"/>
    </location>
</feature>
<dbReference type="SUPFAM" id="SSF53927">
    <property type="entry name" value="Cytidine deaminase-like"/>
    <property type="match status" value="1"/>
</dbReference>
<dbReference type="AlphaFoldDB" id="A0A511KEN0"/>
<dbReference type="GO" id="GO:0008270">
    <property type="term" value="F:zinc ion binding"/>
    <property type="evidence" value="ECO:0007669"/>
    <property type="project" value="InterPro"/>
</dbReference>
<evidence type="ECO:0000256" key="3">
    <source>
        <dbReference type="SAM" id="MobiDB-lite"/>
    </source>
</evidence>
<evidence type="ECO:0000256" key="1">
    <source>
        <dbReference type="ARBA" id="ARBA00022723"/>
    </source>
</evidence>
<dbReference type="PROSITE" id="PS00903">
    <property type="entry name" value="CYT_DCMP_DEAMINASES_1"/>
    <property type="match status" value="1"/>
</dbReference>
<keyword evidence="2" id="KW-0862">Zinc</keyword>
<evidence type="ECO:0000256" key="2">
    <source>
        <dbReference type="ARBA" id="ARBA00022833"/>
    </source>
</evidence>
<evidence type="ECO:0000313" key="6">
    <source>
        <dbReference type="Proteomes" id="UP000321518"/>
    </source>
</evidence>
<organism evidence="5 6">
    <name type="scientific">Rhodotorula toruloides</name>
    <name type="common">Yeast</name>
    <name type="synonym">Rhodosporidium toruloides</name>
    <dbReference type="NCBI Taxonomy" id="5286"/>
    <lineage>
        <taxon>Eukaryota</taxon>
        <taxon>Fungi</taxon>
        <taxon>Dikarya</taxon>
        <taxon>Basidiomycota</taxon>
        <taxon>Pucciniomycotina</taxon>
        <taxon>Microbotryomycetes</taxon>
        <taxon>Sporidiobolales</taxon>
        <taxon>Sporidiobolaceae</taxon>
        <taxon>Rhodotorula</taxon>
    </lineage>
</organism>
<feature type="compositionally biased region" description="Basic and acidic residues" evidence="3">
    <location>
        <begin position="95"/>
        <end position="105"/>
    </location>
</feature>
<dbReference type="GO" id="GO:0016814">
    <property type="term" value="F:hydrolase activity, acting on carbon-nitrogen (but not peptide) bonds, in cyclic amidines"/>
    <property type="evidence" value="ECO:0007669"/>
    <property type="project" value="UniProtKB-ARBA"/>
</dbReference>
<dbReference type="InterPro" id="IPR002125">
    <property type="entry name" value="CMP_dCMP_dom"/>
</dbReference>
<dbReference type="OrthoDB" id="6710946at2759"/>
<feature type="region of interest" description="Disordered" evidence="3">
    <location>
        <begin position="95"/>
        <end position="145"/>
    </location>
</feature>
<name>A0A511KEN0_RHOTO</name>
<proteinExistence type="predicted"/>
<dbReference type="Proteomes" id="UP000321518">
    <property type="component" value="Unassembled WGS sequence"/>
</dbReference>
<accession>A0A511KEN0</accession>
<dbReference type="GO" id="GO:0019239">
    <property type="term" value="F:deaminase activity"/>
    <property type="evidence" value="ECO:0007669"/>
    <property type="project" value="UniProtKB-ARBA"/>
</dbReference>
<reference evidence="5 6" key="1">
    <citation type="submission" date="2019-07" db="EMBL/GenBank/DDBJ databases">
        <title>Rhodotorula toruloides NBRC10032 genome sequencing.</title>
        <authorList>
            <person name="Shida Y."/>
            <person name="Takaku H."/>
            <person name="Ogasawara W."/>
            <person name="Mori K."/>
        </authorList>
    </citation>
    <scope>NUCLEOTIDE SEQUENCE [LARGE SCALE GENOMIC DNA]</scope>
    <source>
        <strain evidence="5 6">NBRC10032</strain>
    </source>
</reference>
<dbReference type="InterPro" id="IPR016193">
    <property type="entry name" value="Cytidine_deaminase-like"/>
</dbReference>
<gene>
    <name evidence="5" type="ORF">Rt10032_c06g2846</name>
</gene>
<evidence type="ECO:0000313" key="5">
    <source>
        <dbReference type="EMBL" id="GEM08829.1"/>
    </source>
</evidence>